<gene>
    <name evidence="2" type="ORF">LUZ61_017791</name>
</gene>
<feature type="compositionally biased region" description="Basic and acidic residues" evidence="1">
    <location>
        <begin position="436"/>
        <end position="454"/>
    </location>
</feature>
<feature type="compositionally biased region" description="Basic and acidic residues" evidence="1">
    <location>
        <begin position="479"/>
        <end position="488"/>
    </location>
</feature>
<organism evidence="2 3">
    <name type="scientific">Rhynchospora tenuis</name>
    <dbReference type="NCBI Taxonomy" id="198213"/>
    <lineage>
        <taxon>Eukaryota</taxon>
        <taxon>Viridiplantae</taxon>
        <taxon>Streptophyta</taxon>
        <taxon>Embryophyta</taxon>
        <taxon>Tracheophyta</taxon>
        <taxon>Spermatophyta</taxon>
        <taxon>Magnoliopsida</taxon>
        <taxon>Liliopsida</taxon>
        <taxon>Poales</taxon>
        <taxon>Cyperaceae</taxon>
        <taxon>Cyperoideae</taxon>
        <taxon>Rhynchosporeae</taxon>
        <taxon>Rhynchospora</taxon>
    </lineage>
</organism>
<feature type="compositionally biased region" description="Acidic residues" evidence="1">
    <location>
        <begin position="256"/>
        <end position="269"/>
    </location>
</feature>
<dbReference type="Proteomes" id="UP001210211">
    <property type="component" value="Unassembled WGS sequence"/>
</dbReference>
<proteinExistence type="predicted"/>
<feature type="region of interest" description="Disordered" evidence="1">
    <location>
        <begin position="154"/>
        <end position="175"/>
    </location>
</feature>
<feature type="region of interest" description="Disordered" evidence="1">
    <location>
        <begin position="255"/>
        <end position="299"/>
    </location>
</feature>
<dbReference type="CDD" id="cd07307">
    <property type="entry name" value="BAR"/>
    <property type="match status" value="1"/>
</dbReference>
<evidence type="ECO:0000256" key="1">
    <source>
        <dbReference type="SAM" id="MobiDB-lite"/>
    </source>
</evidence>
<accession>A0AAD5Z836</accession>
<comment type="caution">
    <text evidence="2">The sequence shown here is derived from an EMBL/GenBank/DDBJ whole genome shotgun (WGS) entry which is preliminary data.</text>
</comment>
<evidence type="ECO:0008006" key="4">
    <source>
        <dbReference type="Google" id="ProtNLM"/>
    </source>
</evidence>
<dbReference type="PANTHER" id="PTHR34119">
    <property type="entry name" value="HYDROXYPROLINE-RICH GLYCOPROTEIN-LIKE"/>
    <property type="match status" value="1"/>
</dbReference>
<dbReference type="EMBL" id="JAMRDG010000002">
    <property type="protein sequence ID" value="KAJ3688627.1"/>
    <property type="molecule type" value="Genomic_DNA"/>
</dbReference>
<feature type="region of interest" description="Disordered" evidence="1">
    <location>
        <begin position="548"/>
        <end position="569"/>
    </location>
</feature>
<name>A0AAD5Z836_9POAL</name>
<feature type="compositionally biased region" description="Low complexity" evidence="1">
    <location>
        <begin position="163"/>
        <end position="173"/>
    </location>
</feature>
<feature type="region of interest" description="Disordered" evidence="1">
    <location>
        <begin position="1"/>
        <end position="32"/>
    </location>
</feature>
<evidence type="ECO:0000313" key="3">
    <source>
        <dbReference type="Proteomes" id="UP001210211"/>
    </source>
</evidence>
<dbReference type="PANTHER" id="PTHR34119:SF8">
    <property type="entry name" value="OS09G0509300 PROTEIN"/>
    <property type="match status" value="1"/>
</dbReference>
<feature type="region of interest" description="Disordered" evidence="1">
    <location>
        <begin position="349"/>
        <end position="531"/>
    </location>
</feature>
<sequence length="569" mass="63322">MKSSLKKIRDALHRGDQNKDPKRRDGSHLPVSPHEELLQAAKEMQDMKNGYDSLLSAAAATANSAFEFSEALREMGSCLLEKIPLNDDDESRKVLLMLGKAQFELQKIVDSYRAHVVQTISTPSESLVKELQTVEEMKRQCDDKRDLYKFMQSTQKESSTYNKGGKSSKQGKGADSFSYEQVKQAQDDYNEVATLFVFRLKSLKQGQLRSLLTQASRHHAAQLNFFRKGVRSLEAVEPQVRAVAESQHIDYHFTELDDDLDDDDDDGDMYPDGRDDISNDGSELSFDYGQGKRASNATSQFPRKSLDEHADSNQSDSLTFFGAAKPVSQSEPLLANKSPDRSDRIKAMLQSSPSVKRNPNTYVLPTPTGENNQPRPSLSKPSRTYQSQPLWFSSPLQPNPNATIKNPKENEHLLPTPQKLPLKESNIVNPRNRNKNYSDSETKKAKISELHELPRPPPARSPASSPLVPHSAPLVLKPNQEREKEKRVVVTSISASKNVPSPLPAPPGPGAVMARSYSIPSSGTSRREDRGMDAKLIDGFKAKNLKEEASPPLTPIGFRNVPQSCTDSE</sequence>
<keyword evidence="3" id="KW-1185">Reference proteome</keyword>
<dbReference type="InterPro" id="IPR027267">
    <property type="entry name" value="AH/BAR_dom_sf"/>
</dbReference>
<dbReference type="InterPro" id="IPR037488">
    <property type="entry name" value="At2g33490-like"/>
</dbReference>
<feature type="compositionally biased region" description="Polar residues" evidence="1">
    <location>
        <begin position="426"/>
        <end position="435"/>
    </location>
</feature>
<protein>
    <recommendedName>
        <fullName evidence="4">BAR domain-containing protein</fullName>
    </recommendedName>
</protein>
<dbReference type="SUPFAM" id="SSF103657">
    <property type="entry name" value="BAR/IMD domain-like"/>
    <property type="match status" value="1"/>
</dbReference>
<dbReference type="Gene3D" id="1.20.1270.60">
    <property type="entry name" value="Arfaptin homology (AH) domain/BAR domain"/>
    <property type="match status" value="1"/>
</dbReference>
<dbReference type="AlphaFoldDB" id="A0AAD5Z836"/>
<feature type="compositionally biased region" description="Polar residues" evidence="1">
    <location>
        <begin position="349"/>
        <end position="404"/>
    </location>
</feature>
<reference evidence="2 3" key="1">
    <citation type="journal article" date="2022" name="Cell">
        <title>Repeat-based holocentromeres influence genome architecture and karyotype evolution.</title>
        <authorList>
            <person name="Hofstatter P.G."/>
            <person name="Thangavel G."/>
            <person name="Lux T."/>
            <person name="Neumann P."/>
            <person name="Vondrak T."/>
            <person name="Novak P."/>
            <person name="Zhang M."/>
            <person name="Costa L."/>
            <person name="Castellani M."/>
            <person name="Scott A."/>
            <person name="Toegelov H."/>
            <person name="Fuchs J."/>
            <person name="Mata-Sucre Y."/>
            <person name="Dias Y."/>
            <person name="Vanzela A.L.L."/>
            <person name="Huettel B."/>
            <person name="Almeida C.C.S."/>
            <person name="Simkova H."/>
            <person name="Souza G."/>
            <person name="Pedrosa-Harand A."/>
            <person name="Macas J."/>
            <person name="Mayer K.F.X."/>
            <person name="Houben A."/>
            <person name="Marques A."/>
        </authorList>
    </citation>
    <scope>NUCLEOTIDE SEQUENCE [LARGE SCALE GENOMIC DNA]</scope>
    <source>
        <strain evidence="2">RhyTen1mFocal</strain>
    </source>
</reference>
<feature type="compositionally biased region" description="Basic and acidic residues" evidence="1">
    <location>
        <begin position="7"/>
        <end position="32"/>
    </location>
</feature>
<evidence type="ECO:0000313" key="2">
    <source>
        <dbReference type="EMBL" id="KAJ3688627.1"/>
    </source>
</evidence>